<dbReference type="GO" id="GO:0016020">
    <property type="term" value="C:membrane"/>
    <property type="evidence" value="ECO:0007669"/>
    <property type="project" value="UniProtKB-SubCell"/>
</dbReference>
<accession>A0A9P4QWW0</accession>
<evidence type="ECO:0000256" key="4">
    <source>
        <dbReference type="ARBA" id="ARBA00023136"/>
    </source>
</evidence>
<comment type="caution">
    <text evidence="6">The sequence shown here is derived from an EMBL/GenBank/DDBJ whole genome shotgun (WGS) entry which is preliminary data.</text>
</comment>
<comment type="subcellular location">
    <subcellularLocation>
        <location evidence="1">Membrane</location>
        <topology evidence="1">Multi-pass membrane protein</topology>
    </subcellularLocation>
</comment>
<dbReference type="Pfam" id="PF04479">
    <property type="entry name" value="RTA1"/>
    <property type="match status" value="1"/>
</dbReference>
<keyword evidence="4 5" id="KW-0472">Membrane</keyword>
<evidence type="ECO:0000313" key="6">
    <source>
        <dbReference type="EMBL" id="KAF2732652.1"/>
    </source>
</evidence>
<feature type="transmembrane region" description="Helical" evidence="5">
    <location>
        <begin position="103"/>
        <end position="121"/>
    </location>
</feature>
<evidence type="ECO:0000256" key="5">
    <source>
        <dbReference type="SAM" id="Phobius"/>
    </source>
</evidence>
<feature type="transmembrane region" description="Helical" evidence="5">
    <location>
        <begin position="21"/>
        <end position="47"/>
    </location>
</feature>
<proteinExistence type="predicted"/>
<evidence type="ECO:0000256" key="3">
    <source>
        <dbReference type="ARBA" id="ARBA00022989"/>
    </source>
</evidence>
<protein>
    <submittedName>
        <fullName evidence="6">Uncharacterized protein</fullName>
    </submittedName>
</protein>
<dbReference type="PANTHER" id="PTHR31465:SF35">
    <property type="entry name" value="RTA1 DOMAIN PROTEIN-RELATED"/>
    <property type="match status" value="1"/>
</dbReference>
<keyword evidence="3 5" id="KW-1133">Transmembrane helix</keyword>
<gene>
    <name evidence="6" type="ORF">EJ04DRAFT_513717</name>
</gene>
<dbReference type="OrthoDB" id="3358017at2759"/>
<dbReference type="PANTHER" id="PTHR31465">
    <property type="entry name" value="PROTEIN RTA1-RELATED"/>
    <property type="match status" value="1"/>
</dbReference>
<sequence length="189" mass="21188">MFLGRLIRATGFTKLSIIRTTWLTKIFVAGDILCFLVQAVGATILTTADDQDGLDRGRAVILVGLALQLVIFGLFVLVALVFHVRVRRGGLRDKAMCNWNWETYLNLLYLVSVIITLRNVYRVVEYVQGSEGYLMTHEWSIYIFDALLMAIVLAITASWYLGKIVAPKEIQQDYEMVAGDRGTAAVPLI</sequence>
<keyword evidence="7" id="KW-1185">Reference proteome</keyword>
<organism evidence="6 7">
    <name type="scientific">Polyplosphaeria fusca</name>
    <dbReference type="NCBI Taxonomy" id="682080"/>
    <lineage>
        <taxon>Eukaryota</taxon>
        <taxon>Fungi</taxon>
        <taxon>Dikarya</taxon>
        <taxon>Ascomycota</taxon>
        <taxon>Pezizomycotina</taxon>
        <taxon>Dothideomycetes</taxon>
        <taxon>Pleosporomycetidae</taxon>
        <taxon>Pleosporales</taxon>
        <taxon>Tetraplosphaeriaceae</taxon>
        <taxon>Polyplosphaeria</taxon>
    </lineage>
</organism>
<keyword evidence="2 5" id="KW-0812">Transmembrane</keyword>
<feature type="transmembrane region" description="Helical" evidence="5">
    <location>
        <begin position="59"/>
        <end position="82"/>
    </location>
</feature>
<reference evidence="6" key="1">
    <citation type="journal article" date="2020" name="Stud. Mycol.">
        <title>101 Dothideomycetes genomes: a test case for predicting lifestyles and emergence of pathogens.</title>
        <authorList>
            <person name="Haridas S."/>
            <person name="Albert R."/>
            <person name="Binder M."/>
            <person name="Bloem J."/>
            <person name="Labutti K."/>
            <person name="Salamov A."/>
            <person name="Andreopoulos B."/>
            <person name="Baker S."/>
            <person name="Barry K."/>
            <person name="Bills G."/>
            <person name="Bluhm B."/>
            <person name="Cannon C."/>
            <person name="Castanera R."/>
            <person name="Culley D."/>
            <person name="Daum C."/>
            <person name="Ezra D."/>
            <person name="Gonzalez J."/>
            <person name="Henrissat B."/>
            <person name="Kuo A."/>
            <person name="Liang C."/>
            <person name="Lipzen A."/>
            <person name="Lutzoni F."/>
            <person name="Magnuson J."/>
            <person name="Mondo S."/>
            <person name="Nolan M."/>
            <person name="Ohm R."/>
            <person name="Pangilinan J."/>
            <person name="Park H.-J."/>
            <person name="Ramirez L."/>
            <person name="Alfaro M."/>
            <person name="Sun H."/>
            <person name="Tritt A."/>
            <person name="Yoshinaga Y."/>
            <person name="Zwiers L.-H."/>
            <person name="Turgeon B."/>
            <person name="Goodwin S."/>
            <person name="Spatafora J."/>
            <person name="Crous P."/>
            <person name="Grigoriev I."/>
        </authorList>
    </citation>
    <scope>NUCLEOTIDE SEQUENCE</scope>
    <source>
        <strain evidence="6">CBS 125425</strain>
    </source>
</reference>
<evidence type="ECO:0000256" key="2">
    <source>
        <dbReference type="ARBA" id="ARBA00022692"/>
    </source>
</evidence>
<dbReference type="InterPro" id="IPR007568">
    <property type="entry name" value="RTA1"/>
</dbReference>
<name>A0A9P4QWW0_9PLEO</name>
<evidence type="ECO:0000313" key="7">
    <source>
        <dbReference type="Proteomes" id="UP000799444"/>
    </source>
</evidence>
<dbReference type="Proteomes" id="UP000799444">
    <property type="component" value="Unassembled WGS sequence"/>
</dbReference>
<feature type="transmembrane region" description="Helical" evidence="5">
    <location>
        <begin position="141"/>
        <end position="161"/>
    </location>
</feature>
<dbReference type="AlphaFoldDB" id="A0A9P4QWW0"/>
<dbReference type="EMBL" id="ML996173">
    <property type="protein sequence ID" value="KAF2732652.1"/>
    <property type="molecule type" value="Genomic_DNA"/>
</dbReference>
<evidence type="ECO:0000256" key="1">
    <source>
        <dbReference type="ARBA" id="ARBA00004141"/>
    </source>
</evidence>